<evidence type="ECO:0000313" key="3">
    <source>
        <dbReference type="Proteomes" id="UP000800200"/>
    </source>
</evidence>
<keyword evidence="3" id="KW-1185">Reference proteome</keyword>
<proteinExistence type="predicted"/>
<reference evidence="2" key="1">
    <citation type="journal article" date="2020" name="Stud. Mycol.">
        <title>101 Dothideomycetes genomes: a test case for predicting lifestyles and emergence of pathogens.</title>
        <authorList>
            <person name="Haridas S."/>
            <person name="Albert R."/>
            <person name="Binder M."/>
            <person name="Bloem J."/>
            <person name="Labutti K."/>
            <person name="Salamov A."/>
            <person name="Andreopoulos B."/>
            <person name="Baker S."/>
            <person name="Barry K."/>
            <person name="Bills G."/>
            <person name="Bluhm B."/>
            <person name="Cannon C."/>
            <person name="Castanera R."/>
            <person name="Culley D."/>
            <person name="Daum C."/>
            <person name="Ezra D."/>
            <person name="Gonzalez J."/>
            <person name="Henrissat B."/>
            <person name="Kuo A."/>
            <person name="Liang C."/>
            <person name="Lipzen A."/>
            <person name="Lutzoni F."/>
            <person name="Magnuson J."/>
            <person name="Mondo S."/>
            <person name="Nolan M."/>
            <person name="Ohm R."/>
            <person name="Pangilinan J."/>
            <person name="Park H.-J."/>
            <person name="Ramirez L."/>
            <person name="Alfaro M."/>
            <person name="Sun H."/>
            <person name="Tritt A."/>
            <person name="Yoshinaga Y."/>
            <person name="Zwiers L.-H."/>
            <person name="Turgeon B."/>
            <person name="Goodwin S."/>
            <person name="Spatafora J."/>
            <person name="Crous P."/>
            <person name="Grigoriev I."/>
        </authorList>
    </citation>
    <scope>NUCLEOTIDE SEQUENCE</scope>
    <source>
        <strain evidence="2">CBS 207.26</strain>
    </source>
</reference>
<dbReference type="Proteomes" id="UP000800200">
    <property type="component" value="Unassembled WGS sequence"/>
</dbReference>
<dbReference type="AlphaFoldDB" id="A0A6A6EPH9"/>
<sequence>MSTTAPAQNSLAKKNGREWAEKKRNKAIKQANERANPVEAEAPAGDVGASPASSFVTAVSDTKAYTMSQKSWTLLNEISNTQEDFKESDSLIEELVDYTLLAKRSTVPDTAMNPL</sequence>
<dbReference type="OrthoDB" id="5336565at2759"/>
<accession>A0A6A6EPH9</accession>
<organism evidence="2 3">
    <name type="scientific">Zopfia rhizophila CBS 207.26</name>
    <dbReference type="NCBI Taxonomy" id="1314779"/>
    <lineage>
        <taxon>Eukaryota</taxon>
        <taxon>Fungi</taxon>
        <taxon>Dikarya</taxon>
        <taxon>Ascomycota</taxon>
        <taxon>Pezizomycotina</taxon>
        <taxon>Dothideomycetes</taxon>
        <taxon>Dothideomycetes incertae sedis</taxon>
        <taxon>Zopfiaceae</taxon>
        <taxon>Zopfia</taxon>
    </lineage>
</organism>
<name>A0A6A6EPH9_9PEZI</name>
<dbReference type="EMBL" id="ML994614">
    <property type="protein sequence ID" value="KAF2192892.1"/>
    <property type="molecule type" value="Genomic_DNA"/>
</dbReference>
<evidence type="ECO:0000313" key="2">
    <source>
        <dbReference type="EMBL" id="KAF2192892.1"/>
    </source>
</evidence>
<protein>
    <submittedName>
        <fullName evidence="2">Uncharacterized protein</fullName>
    </submittedName>
</protein>
<gene>
    <name evidence="2" type="ORF">K469DRAFT_692998</name>
</gene>
<feature type="compositionally biased region" description="Polar residues" evidence="1">
    <location>
        <begin position="1"/>
        <end position="12"/>
    </location>
</feature>
<feature type="region of interest" description="Disordered" evidence="1">
    <location>
        <begin position="1"/>
        <end position="51"/>
    </location>
</feature>
<evidence type="ECO:0000256" key="1">
    <source>
        <dbReference type="SAM" id="MobiDB-lite"/>
    </source>
</evidence>